<protein>
    <submittedName>
        <fullName evidence="2">Uncharacterized protein</fullName>
    </submittedName>
</protein>
<accession>M3EAV1</accession>
<evidence type="ECO:0000313" key="2">
    <source>
        <dbReference type="EMBL" id="EMF53296.1"/>
    </source>
</evidence>
<dbReference type="EMBL" id="KB405089">
    <property type="protein sequence ID" value="EMF53296.1"/>
    <property type="molecule type" value="Genomic_DNA"/>
</dbReference>
<proteinExistence type="predicted"/>
<name>M3EAV1_9ACTN</name>
<feature type="compositionally biased region" description="Pro residues" evidence="1">
    <location>
        <begin position="45"/>
        <end position="57"/>
    </location>
</feature>
<dbReference type="RefSeq" id="WP_005481694.1">
    <property type="nucleotide sequence ID" value="NZ_KB405089.1"/>
</dbReference>
<sequence length="76" mass="7891">MHGEPERLTPRTSPAPSREHLALRLACALFAQDAASAAARLMGLPPDPGPSPSPPHDSSPYARALGIGARRVASRG</sequence>
<feature type="region of interest" description="Disordered" evidence="1">
    <location>
        <begin position="41"/>
        <end position="62"/>
    </location>
</feature>
<dbReference type="AlphaFoldDB" id="M3EAV1"/>
<dbReference type="GeneID" id="96271751"/>
<reference evidence="3" key="1">
    <citation type="journal article" date="2013" name="Genome Announc.">
        <title>Draft Genome Sequence of Streptomyces bottropensis ATCC 25435, a Bottromycin-Producing Actinomycete.</title>
        <authorList>
            <person name="Zhang H."/>
            <person name="Zhou W."/>
            <person name="Zhuang Y."/>
            <person name="Liang X."/>
            <person name="Liu T."/>
        </authorList>
    </citation>
    <scope>NUCLEOTIDE SEQUENCE [LARGE SCALE GENOMIC DNA]</scope>
    <source>
        <strain evidence="3">ATCC 25435</strain>
    </source>
</reference>
<evidence type="ECO:0000313" key="3">
    <source>
        <dbReference type="Proteomes" id="UP000030760"/>
    </source>
</evidence>
<evidence type="ECO:0000256" key="1">
    <source>
        <dbReference type="SAM" id="MobiDB-lite"/>
    </source>
</evidence>
<organism evidence="2 3">
    <name type="scientific">Streptomyces bottropensis ATCC 25435</name>
    <dbReference type="NCBI Taxonomy" id="1054862"/>
    <lineage>
        <taxon>Bacteria</taxon>
        <taxon>Bacillati</taxon>
        <taxon>Actinomycetota</taxon>
        <taxon>Actinomycetes</taxon>
        <taxon>Kitasatosporales</taxon>
        <taxon>Streptomycetaceae</taxon>
        <taxon>Streptomyces</taxon>
    </lineage>
</organism>
<dbReference type="Proteomes" id="UP000030760">
    <property type="component" value="Unassembled WGS sequence"/>
</dbReference>
<gene>
    <name evidence="2" type="ORF">SBD_4840</name>
</gene>